<protein>
    <recommendedName>
        <fullName evidence="3">Amidase domain-containing protein</fullName>
    </recommendedName>
</protein>
<evidence type="ECO:0000256" key="1">
    <source>
        <dbReference type="ARBA" id="ARBA00009199"/>
    </source>
</evidence>
<sequence>MPPQQHWQALCAERKAKQLQSIPKEWIIQTPPDEQRNVQNIPETCGILTAHEIEITNTVDIDVLLGKLATGVWTSAVVTLAFYKRAIIAQQLTNCLTEIFVERALARAKEVDDYLKATGKVIGPLHGLPISLKDQFCMKGLETIMGYAAWIGKYSEYDSVLVEVLYELGAVPFVRTNVPQTLMWGETYNHVFGRTTNPYNRYMTPGGSSGGEGALVAMHGSPLGVGTDIGGHVSQIYTVRRRALI</sequence>
<organism evidence="4 5">
    <name type="scientific">Hermanssonia centrifuga</name>
    <dbReference type="NCBI Taxonomy" id="98765"/>
    <lineage>
        <taxon>Eukaryota</taxon>
        <taxon>Fungi</taxon>
        <taxon>Dikarya</taxon>
        <taxon>Basidiomycota</taxon>
        <taxon>Agaricomycotina</taxon>
        <taxon>Agaricomycetes</taxon>
        <taxon>Polyporales</taxon>
        <taxon>Meruliaceae</taxon>
        <taxon>Hermanssonia</taxon>
    </lineage>
</organism>
<keyword evidence="2" id="KW-0378">Hydrolase</keyword>
<proteinExistence type="inferred from homology"/>
<dbReference type="PANTHER" id="PTHR46072">
    <property type="entry name" value="AMIDASE-RELATED-RELATED"/>
    <property type="match status" value="1"/>
</dbReference>
<dbReference type="SUPFAM" id="SSF75304">
    <property type="entry name" value="Amidase signature (AS) enzymes"/>
    <property type="match status" value="1"/>
</dbReference>
<dbReference type="PANTHER" id="PTHR46072:SF2">
    <property type="entry name" value="AMIDASE (EUROFUNG)"/>
    <property type="match status" value="1"/>
</dbReference>
<dbReference type="Gene3D" id="3.90.1300.10">
    <property type="entry name" value="Amidase signature (AS) domain"/>
    <property type="match status" value="1"/>
</dbReference>
<evidence type="ECO:0000256" key="2">
    <source>
        <dbReference type="ARBA" id="ARBA00022801"/>
    </source>
</evidence>
<comment type="similarity">
    <text evidence="1">Belongs to the amidase family.</text>
</comment>
<gene>
    <name evidence="4" type="ORF">EW026_g3277</name>
</gene>
<name>A0A4S4KKM8_9APHY</name>
<accession>A0A4S4KKM8</accession>
<feature type="domain" description="Amidase" evidence="3">
    <location>
        <begin position="78"/>
        <end position="231"/>
    </location>
</feature>
<evidence type="ECO:0000313" key="5">
    <source>
        <dbReference type="Proteomes" id="UP000309038"/>
    </source>
</evidence>
<evidence type="ECO:0000259" key="3">
    <source>
        <dbReference type="Pfam" id="PF01425"/>
    </source>
</evidence>
<dbReference type="InterPro" id="IPR036928">
    <property type="entry name" value="AS_sf"/>
</dbReference>
<evidence type="ECO:0000313" key="4">
    <source>
        <dbReference type="EMBL" id="THG98991.1"/>
    </source>
</evidence>
<dbReference type="Proteomes" id="UP000309038">
    <property type="component" value="Unassembled WGS sequence"/>
</dbReference>
<reference evidence="4 5" key="1">
    <citation type="submission" date="2019-02" db="EMBL/GenBank/DDBJ databases">
        <title>Genome sequencing of the rare red list fungi Phlebia centrifuga.</title>
        <authorList>
            <person name="Buettner E."/>
            <person name="Kellner H."/>
        </authorList>
    </citation>
    <scope>NUCLEOTIDE SEQUENCE [LARGE SCALE GENOMIC DNA]</scope>
    <source>
        <strain evidence="4 5">DSM 108282</strain>
    </source>
</reference>
<comment type="caution">
    <text evidence="4">The sequence shown here is derived from an EMBL/GenBank/DDBJ whole genome shotgun (WGS) entry which is preliminary data.</text>
</comment>
<dbReference type="AlphaFoldDB" id="A0A4S4KKM8"/>
<dbReference type="InterPro" id="IPR023631">
    <property type="entry name" value="Amidase_dom"/>
</dbReference>
<dbReference type="Pfam" id="PF01425">
    <property type="entry name" value="Amidase"/>
    <property type="match status" value="1"/>
</dbReference>
<keyword evidence="5" id="KW-1185">Reference proteome</keyword>
<dbReference type="EMBL" id="SGPJ01000096">
    <property type="protein sequence ID" value="THG98991.1"/>
    <property type="molecule type" value="Genomic_DNA"/>
</dbReference>
<dbReference type="GO" id="GO:0016787">
    <property type="term" value="F:hydrolase activity"/>
    <property type="evidence" value="ECO:0007669"/>
    <property type="project" value="UniProtKB-KW"/>
</dbReference>